<proteinExistence type="predicted"/>
<evidence type="ECO:0000313" key="2">
    <source>
        <dbReference type="EMBL" id="CAD6188036.1"/>
    </source>
</evidence>
<dbReference type="AlphaFoldDB" id="A0A8S1GW55"/>
<dbReference type="Proteomes" id="UP000835052">
    <property type="component" value="Unassembled WGS sequence"/>
</dbReference>
<feature type="region of interest" description="Disordered" evidence="1">
    <location>
        <begin position="1"/>
        <end position="21"/>
    </location>
</feature>
<accession>A0A8S1GW55</accession>
<evidence type="ECO:0000256" key="1">
    <source>
        <dbReference type="SAM" id="MobiDB-lite"/>
    </source>
</evidence>
<reference evidence="2" key="1">
    <citation type="submission" date="2020-10" db="EMBL/GenBank/DDBJ databases">
        <authorList>
            <person name="Kikuchi T."/>
        </authorList>
    </citation>
    <scope>NUCLEOTIDE SEQUENCE</scope>
    <source>
        <strain evidence="2">NKZ352</strain>
    </source>
</reference>
<protein>
    <submittedName>
        <fullName evidence="2">Uncharacterized protein</fullName>
    </submittedName>
</protein>
<evidence type="ECO:0000313" key="3">
    <source>
        <dbReference type="Proteomes" id="UP000835052"/>
    </source>
</evidence>
<comment type="caution">
    <text evidence="2">The sequence shown here is derived from an EMBL/GenBank/DDBJ whole genome shotgun (WGS) entry which is preliminary data.</text>
</comment>
<gene>
    <name evidence="2" type="ORF">CAUJ_LOCUS3955</name>
</gene>
<name>A0A8S1GW55_9PELO</name>
<sequence length="66" mass="7442">MGKRKEKEKKPETEEGSLESPRTQSLWVLAVIFIAPRVHCVSPNENLANFLLSQRPCFDDGAVEIT</sequence>
<organism evidence="2 3">
    <name type="scientific">Caenorhabditis auriculariae</name>
    <dbReference type="NCBI Taxonomy" id="2777116"/>
    <lineage>
        <taxon>Eukaryota</taxon>
        <taxon>Metazoa</taxon>
        <taxon>Ecdysozoa</taxon>
        <taxon>Nematoda</taxon>
        <taxon>Chromadorea</taxon>
        <taxon>Rhabditida</taxon>
        <taxon>Rhabditina</taxon>
        <taxon>Rhabditomorpha</taxon>
        <taxon>Rhabditoidea</taxon>
        <taxon>Rhabditidae</taxon>
        <taxon>Peloderinae</taxon>
        <taxon>Caenorhabditis</taxon>
    </lineage>
</organism>
<keyword evidence="3" id="KW-1185">Reference proteome</keyword>
<dbReference type="EMBL" id="CAJGYM010000007">
    <property type="protein sequence ID" value="CAD6188036.1"/>
    <property type="molecule type" value="Genomic_DNA"/>
</dbReference>